<dbReference type="Proteomes" id="UP001165740">
    <property type="component" value="Chromosome 10"/>
</dbReference>
<protein>
    <submittedName>
        <fullName evidence="3">Uncharacterized protein LOC106062918</fullName>
    </submittedName>
</protein>
<evidence type="ECO:0000313" key="3">
    <source>
        <dbReference type="RefSeq" id="XP_055900342.1"/>
    </source>
</evidence>
<keyword evidence="1" id="KW-0732">Signal</keyword>
<evidence type="ECO:0000256" key="1">
    <source>
        <dbReference type="SAM" id="SignalP"/>
    </source>
</evidence>
<dbReference type="AlphaFoldDB" id="A0A9W3BLH2"/>
<dbReference type="OMA" id="VEYVACE"/>
<proteinExistence type="predicted"/>
<dbReference type="GeneID" id="106062918"/>
<feature type="signal peptide" evidence="1">
    <location>
        <begin position="1"/>
        <end position="20"/>
    </location>
</feature>
<keyword evidence="2" id="KW-1185">Reference proteome</keyword>
<dbReference type="OrthoDB" id="6148313at2759"/>
<dbReference type="RefSeq" id="XP_055900342.1">
    <property type="nucleotide sequence ID" value="XM_056044367.1"/>
</dbReference>
<gene>
    <name evidence="3" type="primary">LOC106062918</name>
</gene>
<accession>A0A9W3BLH2</accession>
<organism evidence="2 3">
    <name type="scientific">Biomphalaria glabrata</name>
    <name type="common">Bloodfluke planorb</name>
    <name type="synonym">Freshwater snail</name>
    <dbReference type="NCBI Taxonomy" id="6526"/>
    <lineage>
        <taxon>Eukaryota</taxon>
        <taxon>Metazoa</taxon>
        <taxon>Spiralia</taxon>
        <taxon>Lophotrochozoa</taxon>
        <taxon>Mollusca</taxon>
        <taxon>Gastropoda</taxon>
        <taxon>Heterobranchia</taxon>
        <taxon>Euthyneura</taxon>
        <taxon>Panpulmonata</taxon>
        <taxon>Hygrophila</taxon>
        <taxon>Lymnaeoidea</taxon>
        <taxon>Planorbidae</taxon>
        <taxon>Biomphalaria</taxon>
    </lineage>
</organism>
<name>A0A9W3BLH2_BIOGL</name>
<reference evidence="3" key="1">
    <citation type="submission" date="2025-08" db="UniProtKB">
        <authorList>
            <consortium name="RefSeq"/>
        </authorList>
    </citation>
    <scope>IDENTIFICATION</scope>
</reference>
<sequence>MSLLAMCFFWFVYMWDQGFSRNVFSDFPDYDDDIKLCQLKFSECEEKQKKKISKLAFQDGRSVSSLKCDITRTYLDCVEDYICSGCANDNVQVMTNFQIDLRRLATECHPVSGYTHRKESIQCQGNEDLTREDVSTDTKTSPEDDLPGRFYQVSSACPDVTYCYNVSMSYQSRSMTEVMEVDRETVQCEGLRLTIVCINDALCSCGLTDDPQAVAEVTSLKYQYQQLCQQGKDAVLDGQRCPKSDNLCEDFLLTCERRVLVRYQHLVNSTDYTYVSCETFKTRIQCFEDFICTCTESNVHSLRITFEDYKKPYEEHCLNVPGHKPREGHATCMDKDFLKYIANVNSAAQRWKRKCPALKDCHQKVSQGHLPRHSQCRNIKEQLLCQVDLICNCRAEDQHKFWETTGSLLYLHNVTCKEEVFVDRTVCKGFKTYPGLWLILGALFLLTTRHARGCD</sequence>
<feature type="chain" id="PRO_5040924184" evidence="1">
    <location>
        <begin position="21"/>
        <end position="455"/>
    </location>
</feature>
<evidence type="ECO:0000313" key="2">
    <source>
        <dbReference type="Proteomes" id="UP001165740"/>
    </source>
</evidence>